<proteinExistence type="predicted"/>
<keyword evidence="1" id="KW-0472">Membrane</keyword>
<organism evidence="2 3">
    <name type="scientific">Candidatus Falkowbacteria bacterium GW2011_GWE1_38_31</name>
    <dbReference type="NCBI Taxonomy" id="1618638"/>
    <lineage>
        <taxon>Bacteria</taxon>
        <taxon>Candidatus Falkowiibacteriota</taxon>
    </lineage>
</organism>
<evidence type="ECO:0000256" key="1">
    <source>
        <dbReference type="SAM" id="Phobius"/>
    </source>
</evidence>
<sequence>MKTKIKNIFVLMCLVVVLILPYFVFAQSPLDKLSDVGVKGGYSGVTSENDLVTNAGKIVSIFFSILGIIFVVLMLYAGYNYMIAAGDQSKVDKALSTIRRAIIGLIITVGSYAISNFVLFKLLN</sequence>
<evidence type="ECO:0000313" key="2">
    <source>
        <dbReference type="EMBL" id="KKQ70225.1"/>
    </source>
</evidence>
<dbReference type="Proteomes" id="UP000034022">
    <property type="component" value="Unassembled WGS sequence"/>
</dbReference>
<dbReference type="Pfam" id="PF18895">
    <property type="entry name" value="T4SS_pilin"/>
    <property type="match status" value="1"/>
</dbReference>
<keyword evidence="1" id="KW-0812">Transmembrane</keyword>
<protein>
    <submittedName>
        <fullName evidence="2">Uncharacterized protein</fullName>
    </submittedName>
</protein>
<feature type="transmembrane region" description="Helical" evidence="1">
    <location>
        <begin position="58"/>
        <end position="79"/>
    </location>
</feature>
<dbReference type="NCBIfam" id="NF045849">
    <property type="entry name" value="ICE_MMCAP2_0565"/>
    <property type="match status" value="1"/>
</dbReference>
<comment type="caution">
    <text evidence="2">The sequence shown here is derived from an EMBL/GenBank/DDBJ whole genome shotgun (WGS) entry which is preliminary data.</text>
</comment>
<evidence type="ECO:0000313" key="3">
    <source>
        <dbReference type="Proteomes" id="UP000034022"/>
    </source>
</evidence>
<dbReference type="InterPro" id="IPR043993">
    <property type="entry name" value="T4SS_pilin"/>
</dbReference>
<reference evidence="2 3" key="1">
    <citation type="journal article" date="2015" name="Nature">
        <title>rRNA introns, odd ribosomes, and small enigmatic genomes across a large radiation of phyla.</title>
        <authorList>
            <person name="Brown C.T."/>
            <person name="Hug L.A."/>
            <person name="Thomas B.C."/>
            <person name="Sharon I."/>
            <person name="Castelle C.J."/>
            <person name="Singh A."/>
            <person name="Wilkins M.J."/>
            <person name="Williams K.H."/>
            <person name="Banfield J.F."/>
        </authorList>
    </citation>
    <scope>NUCLEOTIDE SEQUENCE [LARGE SCALE GENOMIC DNA]</scope>
</reference>
<gene>
    <name evidence="2" type="ORF">US91_C0006G0064</name>
</gene>
<dbReference type="EMBL" id="LBUU01000006">
    <property type="protein sequence ID" value="KKQ70225.1"/>
    <property type="molecule type" value="Genomic_DNA"/>
</dbReference>
<dbReference type="AlphaFoldDB" id="A0A0G0K467"/>
<accession>A0A0G0K467</accession>
<feature type="transmembrane region" description="Helical" evidence="1">
    <location>
        <begin position="100"/>
        <end position="120"/>
    </location>
</feature>
<keyword evidence="1" id="KW-1133">Transmembrane helix</keyword>
<name>A0A0G0K467_9BACT</name>